<evidence type="ECO:0000313" key="2">
    <source>
        <dbReference type="EMBL" id="MBP2248793.1"/>
    </source>
</evidence>
<feature type="transmembrane region" description="Helical" evidence="1">
    <location>
        <begin position="6"/>
        <end position="28"/>
    </location>
</feature>
<organism evidence="2 3">
    <name type="scientific">Paenibacillus xylanexedens</name>
    <dbReference type="NCBI Taxonomy" id="528191"/>
    <lineage>
        <taxon>Bacteria</taxon>
        <taxon>Bacillati</taxon>
        <taxon>Bacillota</taxon>
        <taxon>Bacilli</taxon>
        <taxon>Bacillales</taxon>
        <taxon>Paenibacillaceae</taxon>
        <taxon>Paenibacillus</taxon>
    </lineage>
</organism>
<evidence type="ECO:0000313" key="3">
    <source>
        <dbReference type="Proteomes" id="UP000810207"/>
    </source>
</evidence>
<evidence type="ECO:0008006" key="4">
    <source>
        <dbReference type="Google" id="ProtNLM"/>
    </source>
</evidence>
<gene>
    <name evidence="2" type="ORF">J2Z28_005487</name>
</gene>
<proteinExistence type="predicted"/>
<keyword evidence="3" id="KW-1185">Reference proteome</keyword>
<reference evidence="2 3" key="1">
    <citation type="submission" date="2021-03" db="EMBL/GenBank/DDBJ databases">
        <title>Genomic Encyclopedia of Type Strains, Phase IV (KMG-IV): sequencing the most valuable type-strain genomes for metagenomic binning, comparative biology and taxonomic classification.</title>
        <authorList>
            <person name="Goeker M."/>
        </authorList>
    </citation>
    <scope>NUCLEOTIDE SEQUENCE [LARGE SCALE GENOMIC DNA]</scope>
    <source>
        <strain evidence="2 3">DSM 21292</strain>
    </source>
</reference>
<dbReference type="EMBL" id="JAGIKV010000028">
    <property type="protein sequence ID" value="MBP2248793.1"/>
    <property type="molecule type" value="Genomic_DNA"/>
</dbReference>
<keyword evidence="1" id="KW-1133">Transmembrane helix</keyword>
<keyword evidence="1" id="KW-0472">Membrane</keyword>
<keyword evidence="1" id="KW-0812">Transmembrane</keyword>
<protein>
    <recommendedName>
        <fullName evidence="4">DUF304 domain-containing protein</fullName>
    </recommendedName>
</protein>
<name>A0ABS4S0Y2_PAEXY</name>
<accession>A0ABS4S0Y2</accession>
<comment type="caution">
    <text evidence="2">The sequence shown here is derived from an EMBL/GenBank/DDBJ whole genome shotgun (WGS) entry which is preliminary data.</text>
</comment>
<evidence type="ECO:0000256" key="1">
    <source>
        <dbReference type="SAM" id="Phobius"/>
    </source>
</evidence>
<dbReference type="Proteomes" id="UP000810207">
    <property type="component" value="Unassembled WGS sequence"/>
</dbReference>
<sequence length="135" mass="14899">MEVALMVYVLFASVVGVVVVPGLLVLSFRPKQKRTAIFTEKNYALKATTMNEIGKIEDGSGFRDVSLQTVYRALSYSGVYMILGSGDFEANVIFTDSEGVRNVVLAKRITLAILWVSVLIRSSHTCGTTKLRELF</sequence>